<evidence type="ECO:0000256" key="7">
    <source>
        <dbReference type="ARBA" id="ARBA00022692"/>
    </source>
</evidence>
<evidence type="ECO:0000256" key="2">
    <source>
        <dbReference type="ARBA" id="ARBA00004651"/>
    </source>
</evidence>
<dbReference type="SUPFAM" id="SSF47384">
    <property type="entry name" value="Homodimeric domain of signal transducing histidine kinase"/>
    <property type="match status" value="1"/>
</dbReference>
<dbReference type="PANTHER" id="PTHR45436">
    <property type="entry name" value="SENSOR HISTIDINE KINASE YKOH"/>
    <property type="match status" value="1"/>
</dbReference>
<evidence type="ECO:0000313" key="16">
    <source>
        <dbReference type="EMBL" id="UGS34418.1"/>
    </source>
</evidence>
<feature type="region of interest" description="Disordered" evidence="12">
    <location>
        <begin position="436"/>
        <end position="481"/>
    </location>
</feature>
<evidence type="ECO:0000256" key="9">
    <source>
        <dbReference type="ARBA" id="ARBA00022989"/>
    </source>
</evidence>
<dbReference type="SMART" id="SM00387">
    <property type="entry name" value="HATPase_c"/>
    <property type="match status" value="1"/>
</dbReference>
<evidence type="ECO:0000256" key="4">
    <source>
        <dbReference type="ARBA" id="ARBA00022475"/>
    </source>
</evidence>
<keyword evidence="11 13" id="KW-0472">Membrane</keyword>
<sequence>MRLRTRLLLALTYVLLLAVISLGLPLALSLRSRVDAEVRSQAESQADLVAATASDLLAPSQRGRLDRLVSTAAADVRGRVIVVDADGRVLADSAGSGRGASYGTRPEIASALGGRRSQIRRHSDSLGTDLLATAVPILGSGRTAGAVRVTQGVDEVGRAVRRITIELALLAALVLALGMAAGLLIARSVARPIVRLEDAARRVADGDLSVRVPTDEGSAEQRSLARSFNEMTARLSRALDRQREFVADASHQLRTPLTGVRLRVEEAQALGVSPAAAHELDGAEAEVDRMAQLVDELLLLSRAGEHELPAGRLVLGDVAARAAERWTPVAAAAGLELTAVAGDAAPAAWAPAAELDRALDSLVENAVRYASPATAVEIAALAGAIEVRDRGPGIDPAERELVWERFHRGRAGRQASGGTGLGLPIARELARGWGGEATLRPRPGGGAIARLDVPPAAPDPGRRPSPGRRRSPATAPPEVPA</sequence>
<keyword evidence="17" id="KW-1185">Reference proteome</keyword>
<dbReference type="SMART" id="SM00304">
    <property type="entry name" value="HAMP"/>
    <property type="match status" value="1"/>
</dbReference>
<evidence type="ECO:0000256" key="5">
    <source>
        <dbReference type="ARBA" id="ARBA00022553"/>
    </source>
</evidence>
<evidence type="ECO:0000256" key="10">
    <source>
        <dbReference type="ARBA" id="ARBA00023012"/>
    </source>
</evidence>
<dbReference type="InterPro" id="IPR005467">
    <property type="entry name" value="His_kinase_dom"/>
</dbReference>
<dbReference type="Pfam" id="PF00672">
    <property type="entry name" value="HAMP"/>
    <property type="match status" value="1"/>
</dbReference>
<feature type="domain" description="HAMP" evidence="15">
    <location>
        <begin position="187"/>
        <end position="240"/>
    </location>
</feature>
<dbReference type="GO" id="GO:0000155">
    <property type="term" value="F:phosphorelay sensor kinase activity"/>
    <property type="evidence" value="ECO:0007669"/>
    <property type="project" value="InterPro"/>
</dbReference>
<dbReference type="SUPFAM" id="SSF55874">
    <property type="entry name" value="ATPase domain of HSP90 chaperone/DNA topoisomerase II/histidine kinase"/>
    <property type="match status" value="1"/>
</dbReference>
<reference evidence="16" key="1">
    <citation type="journal article" date="2022" name="Int. J. Syst. Evol. Microbiol.">
        <title>Pseudomonas aegrilactucae sp. nov. and Pseudomonas morbosilactucae sp. nov., pathogens causing bacterial rot of lettuce in Japan.</title>
        <authorList>
            <person name="Sawada H."/>
            <person name="Fujikawa T."/>
            <person name="Satou M."/>
        </authorList>
    </citation>
    <scope>NUCLEOTIDE SEQUENCE</scope>
    <source>
        <strain evidence="16">0166_1</strain>
    </source>
</reference>
<evidence type="ECO:0000259" key="14">
    <source>
        <dbReference type="PROSITE" id="PS50109"/>
    </source>
</evidence>
<evidence type="ECO:0000256" key="12">
    <source>
        <dbReference type="SAM" id="MobiDB-lite"/>
    </source>
</evidence>
<dbReference type="CDD" id="cd06225">
    <property type="entry name" value="HAMP"/>
    <property type="match status" value="1"/>
</dbReference>
<dbReference type="Gene3D" id="1.10.287.130">
    <property type="match status" value="1"/>
</dbReference>
<proteinExistence type="predicted"/>
<dbReference type="GO" id="GO:0005886">
    <property type="term" value="C:plasma membrane"/>
    <property type="evidence" value="ECO:0007669"/>
    <property type="project" value="UniProtKB-SubCell"/>
</dbReference>
<evidence type="ECO:0000259" key="15">
    <source>
        <dbReference type="PROSITE" id="PS50885"/>
    </source>
</evidence>
<evidence type="ECO:0000313" key="17">
    <source>
        <dbReference type="Proteomes" id="UP001162834"/>
    </source>
</evidence>
<keyword evidence="4" id="KW-1003">Cell membrane</keyword>
<dbReference type="Pfam" id="PF00512">
    <property type="entry name" value="HisKA"/>
    <property type="match status" value="1"/>
</dbReference>
<dbReference type="RefSeq" id="WP_259314093.1">
    <property type="nucleotide sequence ID" value="NZ_CP087164.1"/>
</dbReference>
<evidence type="ECO:0000256" key="8">
    <source>
        <dbReference type="ARBA" id="ARBA00022777"/>
    </source>
</evidence>
<dbReference type="SUPFAM" id="SSF103190">
    <property type="entry name" value="Sensory domain-like"/>
    <property type="match status" value="1"/>
</dbReference>
<evidence type="ECO:0000256" key="6">
    <source>
        <dbReference type="ARBA" id="ARBA00022679"/>
    </source>
</evidence>
<dbReference type="Gene3D" id="3.30.565.10">
    <property type="entry name" value="Histidine kinase-like ATPase, C-terminal domain"/>
    <property type="match status" value="1"/>
</dbReference>
<dbReference type="InterPro" id="IPR050428">
    <property type="entry name" value="TCS_sensor_his_kinase"/>
</dbReference>
<dbReference type="KEGG" id="sbae:DSM104329_00796"/>
<keyword evidence="7 13" id="KW-0812">Transmembrane</keyword>
<dbReference type="InterPro" id="IPR004358">
    <property type="entry name" value="Sig_transdc_His_kin-like_C"/>
</dbReference>
<dbReference type="InterPro" id="IPR029151">
    <property type="entry name" value="Sensor-like_sf"/>
</dbReference>
<dbReference type="Proteomes" id="UP001162834">
    <property type="component" value="Chromosome"/>
</dbReference>
<dbReference type="Gene3D" id="6.10.340.10">
    <property type="match status" value="1"/>
</dbReference>
<keyword evidence="10" id="KW-0902">Two-component regulatory system</keyword>
<dbReference type="PROSITE" id="PS50885">
    <property type="entry name" value="HAMP"/>
    <property type="match status" value="1"/>
</dbReference>
<dbReference type="AlphaFoldDB" id="A0A9E6XUM8"/>
<accession>A0A9E6XUM8</accession>
<name>A0A9E6XUM8_9ACTN</name>
<dbReference type="SUPFAM" id="SSF158472">
    <property type="entry name" value="HAMP domain-like"/>
    <property type="match status" value="1"/>
</dbReference>
<dbReference type="EC" id="2.7.13.3" evidence="3"/>
<evidence type="ECO:0000256" key="11">
    <source>
        <dbReference type="ARBA" id="ARBA00023136"/>
    </source>
</evidence>
<feature type="transmembrane region" description="Helical" evidence="13">
    <location>
        <begin position="167"/>
        <end position="186"/>
    </location>
</feature>
<protein>
    <recommendedName>
        <fullName evidence="3">histidine kinase</fullName>
        <ecNumber evidence="3">2.7.13.3</ecNumber>
    </recommendedName>
</protein>
<dbReference type="InterPro" id="IPR003661">
    <property type="entry name" value="HisK_dim/P_dom"/>
</dbReference>
<evidence type="ECO:0000256" key="3">
    <source>
        <dbReference type="ARBA" id="ARBA00012438"/>
    </source>
</evidence>
<keyword evidence="6 16" id="KW-0808">Transferase</keyword>
<evidence type="ECO:0000256" key="1">
    <source>
        <dbReference type="ARBA" id="ARBA00000085"/>
    </source>
</evidence>
<dbReference type="InterPro" id="IPR003660">
    <property type="entry name" value="HAMP_dom"/>
</dbReference>
<keyword evidence="8" id="KW-0418">Kinase</keyword>
<dbReference type="CDD" id="cd00075">
    <property type="entry name" value="HATPase"/>
    <property type="match status" value="1"/>
</dbReference>
<keyword evidence="5" id="KW-0597">Phosphoprotein</keyword>
<gene>
    <name evidence="16" type="primary">sasA_3</name>
    <name evidence="16" type="ORF">DSM104329_00796</name>
</gene>
<dbReference type="PRINTS" id="PR00344">
    <property type="entry name" value="BCTRLSENSOR"/>
</dbReference>
<dbReference type="PROSITE" id="PS50109">
    <property type="entry name" value="HIS_KIN"/>
    <property type="match status" value="1"/>
</dbReference>
<dbReference type="InterPro" id="IPR036890">
    <property type="entry name" value="HATPase_C_sf"/>
</dbReference>
<evidence type="ECO:0000256" key="13">
    <source>
        <dbReference type="SAM" id="Phobius"/>
    </source>
</evidence>
<comment type="subcellular location">
    <subcellularLocation>
        <location evidence="2">Cell membrane</location>
        <topology evidence="2">Multi-pass membrane protein</topology>
    </subcellularLocation>
</comment>
<dbReference type="InterPro" id="IPR003594">
    <property type="entry name" value="HATPase_dom"/>
</dbReference>
<dbReference type="EMBL" id="CP087164">
    <property type="protein sequence ID" value="UGS34418.1"/>
    <property type="molecule type" value="Genomic_DNA"/>
</dbReference>
<dbReference type="CDD" id="cd00082">
    <property type="entry name" value="HisKA"/>
    <property type="match status" value="1"/>
</dbReference>
<keyword evidence="9 13" id="KW-1133">Transmembrane helix</keyword>
<dbReference type="InterPro" id="IPR036097">
    <property type="entry name" value="HisK_dim/P_sf"/>
</dbReference>
<dbReference type="Gene3D" id="3.30.450.20">
    <property type="entry name" value="PAS domain"/>
    <property type="match status" value="1"/>
</dbReference>
<comment type="catalytic activity">
    <reaction evidence="1">
        <text>ATP + protein L-histidine = ADP + protein N-phospho-L-histidine.</text>
        <dbReference type="EC" id="2.7.13.3"/>
    </reaction>
</comment>
<feature type="domain" description="Histidine kinase" evidence="14">
    <location>
        <begin position="248"/>
        <end position="457"/>
    </location>
</feature>
<dbReference type="Pfam" id="PF02518">
    <property type="entry name" value="HATPase_c"/>
    <property type="match status" value="1"/>
</dbReference>
<organism evidence="16 17">
    <name type="scientific">Capillimicrobium parvum</name>
    <dbReference type="NCBI Taxonomy" id="2884022"/>
    <lineage>
        <taxon>Bacteria</taxon>
        <taxon>Bacillati</taxon>
        <taxon>Actinomycetota</taxon>
        <taxon>Thermoleophilia</taxon>
        <taxon>Solirubrobacterales</taxon>
        <taxon>Capillimicrobiaceae</taxon>
        <taxon>Capillimicrobium</taxon>
    </lineage>
</organism>
<dbReference type="SMART" id="SM00388">
    <property type="entry name" value="HisKA"/>
    <property type="match status" value="1"/>
</dbReference>
<dbReference type="PANTHER" id="PTHR45436:SF5">
    <property type="entry name" value="SENSOR HISTIDINE KINASE TRCS"/>
    <property type="match status" value="1"/>
</dbReference>